<evidence type="ECO:0000313" key="3">
    <source>
        <dbReference type="Proteomes" id="UP000886602"/>
    </source>
</evidence>
<organism evidence="2 3">
    <name type="scientific">Candidatus Propionivibrio dominans</name>
    <dbReference type="NCBI Taxonomy" id="2954373"/>
    <lineage>
        <taxon>Bacteria</taxon>
        <taxon>Pseudomonadati</taxon>
        <taxon>Pseudomonadota</taxon>
        <taxon>Betaproteobacteria</taxon>
        <taxon>Rhodocyclales</taxon>
        <taxon>Rhodocyclaceae</taxon>
        <taxon>Propionivibrio</taxon>
    </lineage>
</organism>
<dbReference type="EMBL" id="JADJNC010000008">
    <property type="protein sequence ID" value="MBK7422539.1"/>
    <property type="molecule type" value="Genomic_DNA"/>
</dbReference>
<dbReference type="NCBIfam" id="TIGR03798">
    <property type="entry name" value="leader_Nif11"/>
    <property type="match status" value="1"/>
</dbReference>
<gene>
    <name evidence="2" type="ORF">IPJ48_05275</name>
</gene>
<dbReference type="Proteomes" id="UP000886602">
    <property type="component" value="Unassembled WGS sequence"/>
</dbReference>
<comment type="caution">
    <text evidence="2">The sequence shown here is derived from an EMBL/GenBank/DDBJ whole genome shotgun (WGS) entry which is preliminary data.</text>
</comment>
<feature type="domain" description="Nif11" evidence="1">
    <location>
        <begin position="1"/>
        <end position="51"/>
    </location>
</feature>
<protein>
    <submittedName>
        <fullName evidence="2">Nif11-like leader peptide family RiPP</fullName>
    </submittedName>
</protein>
<name>A0A9D7IH08_9RHOO</name>
<dbReference type="InterPro" id="IPR022516">
    <property type="entry name" value="CHP03798_Ocin"/>
</dbReference>
<evidence type="ECO:0000313" key="2">
    <source>
        <dbReference type="EMBL" id="MBK7422539.1"/>
    </source>
</evidence>
<proteinExistence type="predicted"/>
<dbReference type="InterPro" id="IPR012903">
    <property type="entry name" value="Nif11"/>
</dbReference>
<dbReference type="Pfam" id="PF07862">
    <property type="entry name" value="Nif11"/>
    <property type="match status" value="1"/>
</dbReference>
<sequence length="112" mass="11772">MAGNDFMTFLDVVGKDTALQAELSKTVSAEDFAAASVRLGSGHGFRFSTDDVLKTLSAEASQQAQSDALSDEQLDAVAGGICSGVSCVVTRDSLAQTLQCNNNLKLNWVIKV</sequence>
<accession>A0A9D7IH08</accession>
<reference evidence="2" key="1">
    <citation type="submission" date="2020-10" db="EMBL/GenBank/DDBJ databases">
        <title>Connecting structure to function with the recovery of over 1000 high-quality activated sludge metagenome-assembled genomes encoding full-length rRNA genes using long-read sequencing.</title>
        <authorList>
            <person name="Singleton C.M."/>
            <person name="Petriglieri F."/>
            <person name="Kristensen J.M."/>
            <person name="Kirkegaard R.H."/>
            <person name="Michaelsen T.Y."/>
            <person name="Andersen M.H."/>
            <person name="Karst S.M."/>
            <person name="Dueholm M.S."/>
            <person name="Nielsen P.H."/>
            <person name="Albertsen M."/>
        </authorList>
    </citation>
    <scope>NUCLEOTIDE SEQUENCE</scope>
    <source>
        <strain evidence="2">EsbW_18-Q3-R4-48_MAXAC.044</strain>
    </source>
</reference>
<dbReference type="AlphaFoldDB" id="A0A9D7IH08"/>
<evidence type="ECO:0000259" key="1">
    <source>
        <dbReference type="Pfam" id="PF07862"/>
    </source>
</evidence>